<dbReference type="InterPro" id="IPR004561">
    <property type="entry name" value="IsoChor_synthase"/>
</dbReference>
<sequence>MRVVSKELTGDIAPLLQRLPANPITFLRHGEGIVGIGEQARLTATGANRFAELSAAWLALVAEAEVTDEVNLPGSGLLAFGAIAFADSSSSESTLIVPRVVLGHRDGRNWITSIDDASLEDFNSDAAPANADTTSLAEPLAPGSLTRSGFKQAVASALEAIAAERVEKVVLARDLVAPLAPDFDIRHPLIALAETYPSCWVYSVDGLFGASPELLVRVSHKQVSARVLAGTAARGTDRGVDHAIGQALATSHKNLAEHRFAVDSMVRSLEPFCEHVDADELPFSLALPNVWHLASDVHGVLSSNSTVLDLAAAIHPTAAVAGTPRANAIELIAELEPFDRGRYAGPVGWIGADGDGEWAIALRGAQLEGSNIRAFAGCGIVSESEPDGEAAETDLKFKPITDALG</sequence>
<dbReference type="GO" id="GO:0008909">
    <property type="term" value="F:isochorismate synthase activity"/>
    <property type="evidence" value="ECO:0007669"/>
    <property type="project" value="UniProtKB-EC"/>
</dbReference>
<reference evidence="7" key="1">
    <citation type="submission" date="2020-05" db="EMBL/GenBank/DDBJ databases">
        <authorList>
            <person name="Chiriac C."/>
            <person name="Salcher M."/>
            <person name="Ghai R."/>
            <person name="Kavagutti S V."/>
        </authorList>
    </citation>
    <scope>NUCLEOTIDE SEQUENCE</scope>
</reference>
<evidence type="ECO:0000256" key="1">
    <source>
        <dbReference type="ARBA" id="ARBA00000799"/>
    </source>
</evidence>
<accession>A0A6J6B5J2</accession>
<proteinExistence type="inferred from homology"/>
<evidence type="ECO:0000256" key="4">
    <source>
        <dbReference type="ARBA" id="ARBA00023235"/>
    </source>
</evidence>
<dbReference type="InterPro" id="IPR005801">
    <property type="entry name" value="ADC_synthase"/>
</dbReference>
<dbReference type="Pfam" id="PF00425">
    <property type="entry name" value="Chorismate_bind"/>
    <property type="match status" value="1"/>
</dbReference>
<protein>
    <recommendedName>
        <fullName evidence="3">isochorismate synthase</fullName>
        <ecNumber evidence="3">5.4.4.2</ecNumber>
    </recommendedName>
    <alternativeName>
        <fullName evidence="5">Isochorismate mutase</fullName>
    </alternativeName>
</protein>
<name>A0A6J6B5J2_9ZZZZ</name>
<feature type="domain" description="Chorismate-utilising enzyme C-terminal" evidence="6">
    <location>
        <begin position="148"/>
        <end position="396"/>
    </location>
</feature>
<dbReference type="AlphaFoldDB" id="A0A6J6B5J2"/>
<dbReference type="NCBIfam" id="TIGR00543">
    <property type="entry name" value="isochor_syn"/>
    <property type="match status" value="1"/>
</dbReference>
<dbReference type="InterPro" id="IPR015890">
    <property type="entry name" value="Chorismate_C"/>
</dbReference>
<evidence type="ECO:0000259" key="6">
    <source>
        <dbReference type="Pfam" id="PF00425"/>
    </source>
</evidence>
<comment type="catalytic activity">
    <reaction evidence="1">
        <text>chorismate = isochorismate</text>
        <dbReference type="Rhea" id="RHEA:18985"/>
        <dbReference type="ChEBI" id="CHEBI:29748"/>
        <dbReference type="ChEBI" id="CHEBI:29780"/>
        <dbReference type="EC" id="5.4.4.2"/>
    </reaction>
</comment>
<keyword evidence="4" id="KW-0413">Isomerase</keyword>
<dbReference type="Gene3D" id="3.60.120.10">
    <property type="entry name" value="Anthranilate synthase"/>
    <property type="match status" value="1"/>
</dbReference>
<evidence type="ECO:0000256" key="2">
    <source>
        <dbReference type="ARBA" id="ARBA00005297"/>
    </source>
</evidence>
<evidence type="ECO:0000256" key="3">
    <source>
        <dbReference type="ARBA" id="ARBA00012824"/>
    </source>
</evidence>
<gene>
    <name evidence="7" type="ORF">UFOPK1410_00320</name>
</gene>
<comment type="similarity">
    <text evidence="2">Belongs to the isochorismate synthase family.</text>
</comment>
<dbReference type="EMBL" id="CAEZSH010000022">
    <property type="protein sequence ID" value="CAB4533974.1"/>
    <property type="molecule type" value="Genomic_DNA"/>
</dbReference>
<organism evidence="7">
    <name type="scientific">freshwater metagenome</name>
    <dbReference type="NCBI Taxonomy" id="449393"/>
    <lineage>
        <taxon>unclassified sequences</taxon>
        <taxon>metagenomes</taxon>
        <taxon>ecological metagenomes</taxon>
    </lineage>
</organism>
<dbReference type="PANTHER" id="PTHR42839:SF2">
    <property type="entry name" value="ISOCHORISMATE SYNTHASE ENTC"/>
    <property type="match status" value="1"/>
</dbReference>
<dbReference type="SUPFAM" id="SSF56322">
    <property type="entry name" value="ADC synthase"/>
    <property type="match status" value="1"/>
</dbReference>
<dbReference type="PANTHER" id="PTHR42839">
    <property type="entry name" value="ISOCHORISMATE SYNTHASE ENTC"/>
    <property type="match status" value="1"/>
</dbReference>
<evidence type="ECO:0000313" key="7">
    <source>
        <dbReference type="EMBL" id="CAB4533974.1"/>
    </source>
</evidence>
<evidence type="ECO:0000256" key="5">
    <source>
        <dbReference type="ARBA" id="ARBA00041564"/>
    </source>
</evidence>
<dbReference type="EC" id="5.4.4.2" evidence="3"/>